<proteinExistence type="predicted"/>
<comment type="caution">
    <text evidence="1">The sequence shown here is derived from an EMBL/GenBank/DDBJ whole genome shotgun (WGS) entry which is preliminary data.</text>
</comment>
<sequence>MLLTFTLVTLIGLGIPIAVAINCWECPMLYGKKSGPDCRICCDQNCPPDQRNACKLGCYE</sequence>
<evidence type="ECO:0000313" key="1">
    <source>
        <dbReference type="EMBL" id="MCS3917729.1"/>
    </source>
</evidence>
<evidence type="ECO:0008006" key="3">
    <source>
        <dbReference type="Google" id="ProtNLM"/>
    </source>
</evidence>
<evidence type="ECO:0000313" key="2">
    <source>
        <dbReference type="Proteomes" id="UP001204798"/>
    </source>
</evidence>
<dbReference type="EMBL" id="JANUCP010000001">
    <property type="protein sequence ID" value="MCS3917729.1"/>
    <property type="molecule type" value="Genomic_DNA"/>
</dbReference>
<gene>
    <name evidence="1" type="ORF">M2350_000126</name>
</gene>
<dbReference type="Proteomes" id="UP001204798">
    <property type="component" value="Unassembled WGS sequence"/>
</dbReference>
<accession>A0ABT2EIG9</accession>
<reference evidence="1 2" key="1">
    <citation type="submission" date="2022-08" db="EMBL/GenBank/DDBJ databases">
        <title>Bacterial and archaeal communities from various locations to study Microbial Dark Matter (Phase II).</title>
        <authorList>
            <person name="Stepanauskas R."/>
        </authorList>
    </citation>
    <scope>NUCLEOTIDE SEQUENCE [LARGE SCALE GENOMIC DNA]</scope>
    <source>
        <strain evidence="1 2">PD1</strain>
    </source>
</reference>
<name>A0ABT2EIG9_9BACT</name>
<organism evidence="1 2">
    <name type="scientific">Candidatus Fervidibacter sacchari</name>
    <dbReference type="NCBI Taxonomy" id="1448929"/>
    <lineage>
        <taxon>Bacteria</taxon>
        <taxon>Candidatus Fervidibacterota</taxon>
        <taxon>Candidatus Fervidibacter</taxon>
    </lineage>
</organism>
<protein>
    <recommendedName>
        <fullName evidence="3">4Fe-4S ferredoxin-type domain-containing protein</fullName>
    </recommendedName>
</protein>
<keyword evidence="2" id="KW-1185">Reference proteome</keyword>